<evidence type="ECO:0000313" key="12">
    <source>
        <dbReference type="Proteomes" id="UP000077266"/>
    </source>
</evidence>
<keyword evidence="4" id="KW-0805">Transcription regulation</keyword>
<feature type="region of interest" description="Disordered" evidence="9">
    <location>
        <begin position="143"/>
        <end position="168"/>
    </location>
</feature>
<dbReference type="EMBL" id="KV426307">
    <property type="protein sequence ID" value="KZV82723.1"/>
    <property type="molecule type" value="Genomic_DNA"/>
</dbReference>
<keyword evidence="3" id="KW-0862">Zinc</keyword>
<dbReference type="InterPro" id="IPR051615">
    <property type="entry name" value="Transcr_Regulatory_Elem"/>
</dbReference>
<feature type="domain" description="Zn(2)-C6 fungal-type" evidence="10">
    <location>
        <begin position="28"/>
        <end position="58"/>
    </location>
</feature>
<feature type="compositionally biased region" description="Low complexity" evidence="9">
    <location>
        <begin position="262"/>
        <end position="283"/>
    </location>
</feature>
<keyword evidence="2" id="KW-0479">Metal-binding</keyword>
<dbReference type="SMART" id="SM00066">
    <property type="entry name" value="GAL4"/>
    <property type="match status" value="1"/>
</dbReference>
<dbReference type="InterPro" id="IPR001138">
    <property type="entry name" value="Zn2Cys6_DnaBD"/>
</dbReference>
<dbReference type="GO" id="GO:0008270">
    <property type="term" value="F:zinc ion binding"/>
    <property type="evidence" value="ECO:0007669"/>
    <property type="project" value="InterPro"/>
</dbReference>
<dbReference type="InterPro" id="IPR007219">
    <property type="entry name" value="XnlR_reg_dom"/>
</dbReference>
<dbReference type="PROSITE" id="PS00463">
    <property type="entry name" value="ZN2_CY6_FUNGAL_1"/>
    <property type="match status" value="1"/>
</dbReference>
<dbReference type="InterPro" id="IPR036864">
    <property type="entry name" value="Zn2-C6_fun-type_DNA-bd_sf"/>
</dbReference>
<evidence type="ECO:0000256" key="6">
    <source>
        <dbReference type="ARBA" id="ARBA00023163"/>
    </source>
</evidence>
<evidence type="ECO:0000256" key="3">
    <source>
        <dbReference type="ARBA" id="ARBA00022833"/>
    </source>
</evidence>
<dbReference type="Proteomes" id="UP000077266">
    <property type="component" value="Unassembled WGS sequence"/>
</dbReference>
<feature type="region of interest" description="Disordered" evidence="9">
    <location>
        <begin position="189"/>
        <end position="221"/>
    </location>
</feature>
<protein>
    <recommendedName>
        <fullName evidence="10">Zn(2)-C6 fungal-type domain-containing protein</fullName>
    </recommendedName>
</protein>
<organism evidence="11 12">
    <name type="scientific">Exidia glandulosa HHB12029</name>
    <dbReference type="NCBI Taxonomy" id="1314781"/>
    <lineage>
        <taxon>Eukaryota</taxon>
        <taxon>Fungi</taxon>
        <taxon>Dikarya</taxon>
        <taxon>Basidiomycota</taxon>
        <taxon>Agaricomycotina</taxon>
        <taxon>Agaricomycetes</taxon>
        <taxon>Auriculariales</taxon>
        <taxon>Exidiaceae</taxon>
        <taxon>Exidia</taxon>
    </lineage>
</organism>
<dbReference type="GO" id="GO:0003677">
    <property type="term" value="F:DNA binding"/>
    <property type="evidence" value="ECO:0007669"/>
    <property type="project" value="UniProtKB-KW"/>
</dbReference>
<feature type="coiled-coil region" evidence="8">
    <location>
        <begin position="80"/>
        <end position="107"/>
    </location>
</feature>
<feature type="compositionally biased region" description="Low complexity" evidence="9">
    <location>
        <begin position="918"/>
        <end position="950"/>
    </location>
</feature>
<proteinExistence type="predicted"/>
<dbReference type="Pfam" id="PF04082">
    <property type="entry name" value="Fungal_trans"/>
    <property type="match status" value="1"/>
</dbReference>
<dbReference type="Gene3D" id="4.10.240.10">
    <property type="entry name" value="Zn(2)-C6 fungal-type DNA-binding domain"/>
    <property type="match status" value="1"/>
</dbReference>
<sequence length="961" mass="102532">MTKDTTKRSASGSGGETSRRKDKHVSRACNGCRRRKSKCDGVQPVCGTCLAQNHDCTWTAEEDGRRPATKAQVDAMTMEIRTLKRDKEHQDAQIDRLKAEIRRLGGNTSPPAMSGLSITIPGPPPGHQRAVSEGGQSTGFLGLPSPISHAGSSSPYAHSPVSVSSSLPSPLMPSGQFLTVPGASLYRATTPDSASSVFGSSTTDDDEARSGILSDSDDEGGIMAPFISAGRRLVSFSDEEEPMALSGGSPLAFALAASPPRTPARSRASSFRGSFSFPASRPSTSGGVTEPRPPLSAGISSGLAAFRFPSASPSPTSPFAASPPQGVATLEHDPLCPCEWNRHLPGILRESLTQPEHDQLLKEYFQYITPWQLRVVPRLFMRDMRAELSSTPGAPSSHKTSHYSPALHCAILAEASALAAEGSILSRLEVRSMLARAARDYAEEECGRNVLPAVNALSILAQYHLAQPRNGRLAFAVLGMAVRVALSAGLNLDLRTEEDDRERWEREWCYWSLFAQDVDMSLHIGQELTVPRPLHAIPMLPTYLFSATDNPLVPETFGHTCALMGLAARMMELLSSTSNSQPQPSLVSELQTNLAKWHADLPDSLQIHRASTTSAPGHVLVLHMAFHWITILLHRPFYSGPASREDSRKFLDDACTKLLRTLGTFERLYTLRAAPLALVQITFIGGAAALIRADSLPTGAQKRRGDAIGLAHQARDALRIMSAVWPCAERYADVLNNRADAVASGQGKAGHSHHERRVSTAGSSPVRNTTTSPGGGSYAANSPSPGSVNSPTASGGHAHSHSVPAVVVQDTNNGAAMAVEPIVAVAGDTSALGFTMPMQMEQDALFNHQFSVPGAGLDFTPWSGVDPFTGTMDPSALFGTSAQGFGSSDAMLGVTGSGGLVGAANPDAGAGAALFAPTQQQHQQQFFFSPQQQQQEQNPLDQQQQQQQQQHPMWPQGGWTQ</sequence>
<evidence type="ECO:0000256" key="5">
    <source>
        <dbReference type="ARBA" id="ARBA00023125"/>
    </source>
</evidence>
<keyword evidence="8" id="KW-0175">Coiled coil</keyword>
<feature type="region of interest" description="Disordered" evidence="9">
    <location>
        <begin position="744"/>
        <end position="801"/>
    </location>
</feature>
<feature type="region of interest" description="Disordered" evidence="9">
    <location>
        <begin position="262"/>
        <end position="296"/>
    </location>
</feature>
<keyword evidence="6" id="KW-0804">Transcription</keyword>
<evidence type="ECO:0000256" key="4">
    <source>
        <dbReference type="ARBA" id="ARBA00023015"/>
    </source>
</evidence>
<evidence type="ECO:0000256" key="9">
    <source>
        <dbReference type="SAM" id="MobiDB-lite"/>
    </source>
</evidence>
<dbReference type="PROSITE" id="PS50048">
    <property type="entry name" value="ZN2_CY6_FUNGAL_2"/>
    <property type="match status" value="1"/>
</dbReference>
<feature type="compositionally biased region" description="Polar residues" evidence="9">
    <location>
        <begin position="760"/>
        <end position="772"/>
    </location>
</feature>
<evidence type="ECO:0000256" key="1">
    <source>
        <dbReference type="ARBA" id="ARBA00004123"/>
    </source>
</evidence>
<name>A0A165CM54_EXIGL</name>
<keyword evidence="12" id="KW-1185">Reference proteome</keyword>
<dbReference type="PANTHER" id="PTHR31313:SF81">
    <property type="entry name" value="TY1 ENHANCER ACTIVATOR"/>
    <property type="match status" value="1"/>
</dbReference>
<keyword evidence="7" id="KW-0539">Nucleus</keyword>
<dbReference type="OrthoDB" id="2154091at2759"/>
<comment type="subcellular location">
    <subcellularLocation>
        <location evidence="1">Nucleus</location>
    </subcellularLocation>
</comment>
<evidence type="ECO:0000313" key="11">
    <source>
        <dbReference type="EMBL" id="KZV82723.1"/>
    </source>
</evidence>
<keyword evidence="5" id="KW-0238">DNA-binding</keyword>
<feature type="compositionally biased region" description="Polar residues" evidence="9">
    <location>
        <begin position="190"/>
        <end position="202"/>
    </location>
</feature>
<dbReference type="GO" id="GO:0005634">
    <property type="term" value="C:nucleus"/>
    <property type="evidence" value="ECO:0007669"/>
    <property type="project" value="UniProtKB-SubCell"/>
</dbReference>
<gene>
    <name evidence="11" type="ORF">EXIGLDRAFT_778274</name>
</gene>
<evidence type="ECO:0000256" key="8">
    <source>
        <dbReference type="SAM" id="Coils"/>
    </source>
</evidence>
<evidence type="ECO:0000259" key="10">
    <source>
        <dbReference type="PROSITE" id="PS50048"/>
    </source>
</evidence>
<dbReference type="GO" id="GO:0000981">
    <property type="term" value="F:DNA-binding transcription factor activity, RNA polymerase II-specific"/>
    <property type="evidence" value="ECO:0007669"/>
    <property type="project" value="InterPro"/>
</dbReference>
<dbReference type="STRING" id="1314781.A0A165CM54"/>
<feature type="compositionally biased region" description="Low complexity" evidence="9">
    <location>
        <begin position="152"/>
        <end position="168"/>
    </location>
</feature>
<dbReference type="AlphaFoldDB" id="A0A165CM54"/>
<reference evidence="11 12" key="1">
    <citation type="journal article" date="2016" name="Mol. Biol. Evol.">
        <title>Comparative Genomics of Early-Diverging Mushroom-Forming Fungi Provides Insights into the Origins of Lignocellulose Decay Capabilities.</title>
        <authorList>
            <person name="Nagy L.G."/>
            <person name="Riley R."/>
            <person name="Tritt A."/>
            <person name="Adam C."/>
            <person name="Daum C."/>
            <person name="Floudas D."/>
            <person name="Sun H."/>
            <person name="Yadav J.S."/>
            <person name="Pangilinan J."/>
            <person name="Larsson K.H."/>
            <person name="Matsuura K."/>
            <person name="Barry K."/>
            <person name="Labutti K."/>
            <person name="Kuo R."/>
            <person name="Ohm R.A."/>
            <person name="Bhattacharya S.S."/>
            <person name="Shirouzu T."/>
            <person name="Yoshinaga Y."/>
            <person name="Martin F.M."/>
            <person name="Grigoriev I.V."/>
            <person name="Hibbett D.S."/>
        </authorList>
    </citation>
    <scope>NUCLEOTIDE SEQUENCE [LARGE SCALE GENOMIC DNA]</scope>
    <source>
        <strain evidence="11 12">HHB12029</strain>
    </source>
</reference>
<feature type="compositionally biased region" description="Polar residues" evidence="9">
    <location>
        <begin position="779"/>
        <end position="793"/>
    </location>
</feature>
<accession>A0A165CM54</accession>
<dbReference type="GO" id="GO:0006351">
    <property type="term" value="P:DNA-templated transcription"/>
    <property type="evidence" value="ECO:0007669"/>
    <property type="project" value="InterPro"/>
</dbReference>
<dbReference type="CDD" id="cd00067">
    <property type="entry name" value="GAL4"/>
    <property type="match status" value="1"/>
</dbReference>
<dbReference type="SMART" id="SM00906">
    <property type="entry name" value="Fungal_trans"/>
    <property type="match status" value="1"/>
</dbReference>
<dbReference type="CDD" id="cd12148">
    <property type="entry name" value="fungal_TF_MHR"/>
    <property type="match status" value="1"/>
</dbReference>
<dbReference type="SUPFAM" id="SSF57701">
    <property type="entry name" value="Zn2/Cys6 DNA-binding domain"/>
    <property type="match status" value="1"/>
</dbReference>
<feature type="region of interest" description="Disordered" evidence="9">
    <location>
        <begin position="918"/>
        <end position="961"/>
    </location>
</feature>
<evidence type="ECO:0000256" key="7">
    <source>
        <dbReference type="ARBA" id="ARBA00023242"/>
    </source>
</evidence>
<feature type="region of interest" description="Disordered" evidence="9">
    <location>
        <begin position="1"/>
        <end position="28"/>
    </location>
</feature>
<dbReference type="InParanoid" id="A0A165CM54"/>
<dbReference type="PANTHER" id="PTHR31313">
    <property type="entry name" value="TY1 ENHANCER ACTIVATOR"/>
    <property type="match status" value="1"/>
</dbReference>
<dbReference type="Pfam" id="PF00172">
    <property type="entry name" value="Zn_clus"/>
    <property type="match status" value="1"/>
</dbReference>
<evidence type="ECO:0000256" key="2">
    <source>
        <dbReference type="ARBA" id="ARBA00022723"/>
    </source>
</evidence>